<feature type="domain" description="Pyrroline-5-carboxylate reductase catalytic N-terminal" evidence="1">
    <location>
        <begin position="4"/>
        <end position="85"/>
    </location>
</feature>
<dbReference type="SUPFAM" id="SSF48179">
    <property type="entry name" value="6-phosphogluconate dehydrogenase C-terminal domain-like"/>
    <property type="match status" value="1"/>
</dbReference>
<dbReference type="Proteomes" id="UP000620139">
    <property type="component" value="Unassembled WGS sequence"/>
</dbReference>
<gene>
    <name evidence="3" type="ORF">I7X43_07955</name>
</gene>
<dbReference type="SUPFAM" id="SSF51735">
    <property type="entry name" value="NAD(P)-binding Rossmann-fold domains"/>
    <property type="match status" value="1"/>
</dbReference>
<dbReference type="InterPro" id="IPR028939">
    <property type="entry name" value="P5C_Rdtase_cat_N"/>
</dbReference>
<dbReference type="InterPro" id="IPR036291">
    <property type="entry name" value="NAD(P)-bd_dom_sf"/>
</dbReference>
<accession>A0A931NE09</accession>
<evidence type="ECO:0000313" key="3">
    <source>
        <dbReference type="EMBL" id="MBH9552785.1"/>
    </source>
</evidence>
<dbReference type="InterPro" id="IPR018931">
    <property type="entry name" value="DUF2520"/>
</dbReference>
<dbReference type="PANTHER" id="PTHR40459">
    <property type="entry name" value="CONSERVED HYPOTHETICAL ALANINE AND LEUCINE RICH PROTEIN"/>
    <property type="match status" value="1"/>
</dbReference>
<dbReference type="InterPro" id="IPR008927">
    <property type="entry name" value="6-PGluconate_DH-like_C_sf"/>
</dbReference>
<keyword evidence="4" id="KW-1185">Reference proteome</keyword>
<dbReference type="Pfam" id="PF03807">
    <property type="entry name" value="F420_oxidored"/>
    <property type="match status" value="1"/>
</dbReference>
<evidence type="ECO:0000259" key="2">
    <source>
        <dbReference type="Pfam" id="PF10728"/>
    </source>
</evidence>
<reference evidence="3" key="1">
    <citation type="submission" date="2020-12" db="EMBL/GenBank/DDBJ databases">
        <title>The genome sequence of Inhella sp. 4Y17.</title>
        <authorList>
            <person name="Liu Y."/>
        </authorList>
    </citation>
    <scope>NUCLEOTIDE SEQUENCE</scope>
    <source>
        <strain evidence="3">4Y10</strain>
    </source>
</reference>
<dbReference type="EMBL" id="JAEDAL010000003">
    <property type="protein sequence ID" value="MBH9552785.1"/>
    <property type="molecule type" value="Genomic_DNA"/>
</dbReference>
<proteinExistence type="predicted"/>
<dbReference type="RefSeq" id="WP_198100409.1">
    <property type="nucleotide sequence ID" value="NZ_JAEDAL010000003.1"/>
</dbReference>
<dbReference type="InterPro" id="IPR037108">
    <property type="entry name" value="TM1727-like_C_sf"/>
</dbReference>
<dbReference type="Pfam" id="PF10728">
    <property type="entry name" value="DUF2520"/>
    <property type="match status" value="1"/>
</dbReference>
<evidence type="ECO:0000313" key="4">
    <source>
        <dbReference type="Proteomes" id="UP000620139"/>
    </source>
</evidence>
<evidence type="ECO:0000259" key="1">
    <source>
        <dbReference type="Pfam" id="PF03807"/>
    </source>
</evidence>
<dbReference type="Gene3D" id="1.10.1040.20">
    <property type="entry name" value="ProC-like, C-terminal domain"/>
    <property type="match status" value="1"/>
</dbReference>
<dbReference type="AlphaFoldDB" id="A0A931NE09"/>
<protein>
    <submittedName>
        <fullName evidence="3">DUF2520 domain-containing protein</fullName>
    </submittedName>
</protein>
<feature type="domain" description="DUF2520" evidence="2">
    <location>
        <begin position="136"/>
        <end position="264"/>
    </location>
</feature>
<dbReference type="Gene3D" id="3.40.50.720">
    <property type="entry name" value="NAD(P)-binding Rossmann-like Domain"/>
    <property type="match status" value="1"/>
</dbReference>
<sequence length="288" mass="29206">MHATIALVGAGRTAAHLGQALQAAGWPLVALGVRDALRAAPLAQALGLAPLTPAEACARADWVFLAVRDADIAPVCAALPWRAGQVAVHLSGATPLGALEPAVAAGARAAGFHPLQLMADPLPSREAAAQVFRGVVVGIEAEALDAAPLHHLARDLGALPLALQSEQRALYHAAANSGASGLLAPLSLAQALMAQALQTDEATAWAALAPLARGALDAALARGVGGALSGPLARGDAAVLHRHVQALQTQATADQQQLYEALMRALLPLAAKRLPPEAVQALEDSLRA</sequence>
<name>A0A931NE09_9BURK</name>
<organism evidence="3 4">
    <name type="scientific">Inhella gelatinilytica</name>
    <dbReference type="NCBI Taxonomy" id="2795030"/>
    <lineage>
        <taxon>Bacteria</taxon>
        <taxon>Pseudomonadati</taxon>
        <taxon>Pseudomonadota</taxon>
        <taxon>Betaproteobacteria</taxon>
        <taxon>Burkholderiales</taxon>
        <taxon>Sphaerotilaceae</taxon>
        <taxon>Inhella</taxon>
    </lineage>
</organism>
<comment type="caution">
    <text evidence="3">The sequence shown here is derived from an EMBL/GenBank/DDBJ whole genome shotgun (WGS) entry which is preliminary data.</text>
</comment>
<dbReference type="PANTHER" id="PTHR40459:SF1">
    <property type="entry name" value="CONSERVED HYPOTHETICAL ALANINE AND LEUCINE RICH PROTEIN"/>
    <property type="match status" value="1"/>
</dbReference>